<protein>
    <recommendedName>
        <fullName evidence="4">MotA/TolQ/ExbB proton channel domain-containing protein</fullName>
    </recommendedName>
</protein>
<keyword evidence="3" id="KW-1185">Reference proteome</keyword>
<name>A0AB37URK7_9CYAN</name>
<reference evidence="2 3" key="1">
    <citation type="journal article" date="2019" name="Genome Biol. Evol.">
        <title>Day and night: Metabolic profiles and evolutionary relationships of six axenic non-marine cyanobacteria.</title>
        <authorList>
            <person name="Will S.E."/>
            <person name="Henke P."/>
            <person name="Boedeker C."/>
            <person name="Huang S."/>
            <person name="Brinkmann H."/>
            <person name="Rohde M."/>
            <person name="Jarek M."/>
            <person name="Friedl T."/>
            <person name="Seufert S."/>
            <person name="Schumacher M."/>
            <person name="Overmann J."/>
            <person name="Neumann-Schaal M."/>
            <person name="Petersen J."/>
        </authorList>
    </citation>
    <scope>NUCLEOTIDE SEQUENCE [LARGE SCALE GENOMIC DNA]</scope>
    <source>
        <strain evidence="2 3">SAG 39.79</strain>
    </source>
</reference>
<proteinExistence type="predicted"/>
<dbReference type="EMBL" id="RSCK01000003">
    <property type="protein sequence ID" value="RUT14098.1"/>
    <property type="molecule type" value="Genomic_DNA"/>
</dbReference>
<dbReference type="Proteomes" id="UP000282574">
    <property type="component" value="Unassembled WGS sequence"/>
</dbReference>
<keyword evidence="1" id="KW-0812">Transmembrane</keyword>
<evidence type="ECO:0000313" key="2">
    <source>
        <dbReference type="EMBL" id="RUT14098.1"/>
    </source>
</evidence>
<keyword evidence="1" id="KW-0472">Membrane</keyword>
<comment type="caution">
    <text evidence="2">The sequence shown here is derived from an EMBL/GenBank/DDBJ whole genome shotgun (WGS) entry which is preliminary data.</text>
</comment>
<feature type="transmembrane region" description="Helical" evidence="1">
    <location>
        <begin position="32"/>
        <end position="51"/>
    </location>
</feature>
<sequence>MLLATFVMIVFAYIHQYIHQFSFNSRTSMFAKVKIGAIFGFALGTVGMAIVRSGTFKVICQLLHVSHEQLQTSVMIDLLMIPTLPVFLAVLATVTGLFGSILVGIAYTATFEG</sequence>
<evidence type="ECO:0008006" key="4">
    <source>
        <dbReference type="Google" id="ProtNLM"/>
    </source>
</evidence>
<accession>A0AB37URK7</accession>
<organism evidence="2 3">
    <name type="scientific">Chroococcidiopsis cubana SAG 39.79</name>
    <dbReference type="NCBI Taxonomy" id="388085"/>
    <lineage>
        <taxon>Bacteria</taxon>
        <taxon>Bacillati</taxon>
        <taxon>Cyanobacteriota</taxon>
        <taxon>Cyanophyceae</taxon>
        <taxon>Chroococcidiopsidales</taxon>
        <taxon>Chroococcidiopsidaceae</taxon>
        <taxon>Chroococcidiopsis</taxon>
    </lineage>
</organism>
<dbReference type="AlphaFoldDB" id="A0AB37URK7"/>
<gene>
    <name evidence="2" type="ORF">DSM107010_05810</name>
</gene>
<evidence type="ECO:0000313" key="3">
    <source>
        <dbReference type="Proteomes" id="UP000282574"/>
    </source>
</evidence>
<keyword evidence="1" id="KW-1133">Transmembrane helix</keyword>
<feature type="transmembrane region" description="Helical" evidence="1">
    <location>
        <begin position="84"/>
        <end position="107"/>
    </location>
</feature>
<evidence type="ECO:0000256" key="1">
    <source>
        <dbReference type="SAM" id="Phobius"/>
    </source>
</evidence>